<protein>
    <submittedName>
        <fullName evidence="2">Uncharacterized protein</fullName>
    </submittedName>
</protein>
<feature type="compositionally biased region" description="Acidic residues" evidence="1">
    <location>
        <begin position="54"/>
        <end position="65"/>
    </location>
</feature>
<proteinExistence type="predicted"/>
<feature type="region of interest" description="Disordered" evidence="1">
    <location>
        <begin position="1"/>
        <end position="171"/>
    </location>
</feature>
<dbReference type="HOGENOM" id="CLU_613926_0_0_1"/>
<feature type="compositionally biased region" description="Basic residues" evidence="1">
    <location>
        <begin position="308"/>
        <end position="320"/>
    </location>
</feature>
<reference evidence="3" key="1">
    <citation type="journal article" date="2013" name="Genome Announc.">
        <title>Draft genome sequence of Neofusicoccum parvum isolate UCR-NP2, a fungal vascular pathogen associated with grapevine cankers.</title>
        <authorList>
            <person name="Blanco-Ulate B."/>
            <person name="Rolshausen P."/>
            <person name="Cantu D."/>
        </authorList>
    </citation>
    <scope>NUCLEOTIDE SEQUENCE [LARGE SCALE GENOMIC DNA]</scope>
    <source>
        <strain evidence="3">UCR-NP2</strain>
    </source>
</reference>
<accession>R1G9J3</accession>
<feature type="compositionally biased region" description="Pro residues" evidence="1">
    <location>
        <begin position="84"/>
        <end position="94"/>
    </location>
</feature>
<feature type="compositionally biased region" description="Low complexity" evidence="1">
    <location>
        <begin position="129"/>
        <end position="144"/>
    </location>
</feature>
<feature type="compositionally biased region" description="Basic and acidic residues" evidence="1">
    <location>
        <begin position="256"/>
        <end position="270"/>
    </location>
</feature>
<sequence>MEECCSEQEWYEPWDGPEPLEEGSPPLCEPEDAAFIDPGSETGADVEREREQEQEPELELEPELEQPERSPSPSPERDPEPEPEPSPNPSPSASPSPDDSPDPSPQLDPPPPKNKTPLHPPPAQPRTPLPAQSSYSLRGSSLSGAVHAMPRRADFQAADESSSSSSDAHAPRLLGAGKKVWSEAEIDRLADVLVGRGDEEARRRRERVGERKLEVLRGVYGQVVRENAERERGVAEGGAEMEREKLSRAQKKRLKRQEEAARKKAMKEAEEEREEEEKRRRKAASAAREGGGAVRQMASVQKVAGGRRQAKKRPGARKAGRKDGEKGPDGVVVTTTTTEEIEETEKDDRSRGSVALMAAAMQNPSEDGDGDTEDDEDTQVDIYKLLQLRSRALFGRPEDEDATETGEPSRPALRRTASMEAVRDVEQDNEVLSDDDKATVEEVRDE</sequence>
<feature type="compositionally biased region" description="Basic and acidic residues" evidence="1">
    <location>
        <begin position="226"/>
        <end position="247"/>
    </location>
</feature>
<name>R1G9J3_BOTPV</name>
<feature type="compositionally biased region" description="Pro residues" evidence="1">
    <location>
        <begin position="102"/>
        <end position="128"/>
    </location>
</feature>
<dbReference type="Proteomes" id="UP000013521">
    <property type="component" value="Unassembled WGS sequence"/>
</dbReference>
<feature type="region of interest" description="Disordered" evidence="1">
    <location>
        <begin position="226"/>
        <end position="378"/>
    </location>
</feature>
<dbReference type="KEGG" id="npa:UCRNP2_8431"/>
<gene>
    <name evidence="2" type="ORF">UCRNP2_8431</name>
</gene>
<dbReference type="OMA" id="MEECCSE"/>
<dbReference type="EMBL" id="KB916662">
    <property type="protein sequence ID" value="EOD44866.1"/>
    <property type="molecule type" value="Genomic_DNA"/>
</dbReference>
<feature type="compositionally biased region" description="Basic and acidic residues" evidence="1">
    <location>
        <begin position="434"/>
        <end position="446"/>
    </location>
</feature>
<evidence type="ECO:0000256" key="1">
    <source>
        <dbReference type="SAM" id="MobiDB-lite"/>
    </source>
</evidence>
<feature type="region of interest" description="Disordered" evidence="1">
    <location>
        <begin position="393"/>
        <end position="446"/>
    </location>
</feature>
<organism evidence="2 3">
    <name type="scientific">Botryosphaeria parva (strain UCR-NP2)</name>
    <name type="common">Grapevine canker fungus</name>
    <name type="synonym">Neofusicoccum parvum</name>
    <dbReference type="NCBI Taxonomy" id="1287680"/>
    <lineage>
        <taxon>Eukaryota</taxon>
        <taxon>Fungi</taxon>
        <taxon>Dikarya</taxon>
        <taxon>Ascomycota</taxon>
        <taxon>Pezizomycotina</taxon>
        <taxon>Dothideomycetes</taxon>
        <taxon>Dothideomycetes incertae sedis</taxon>
        <taxon>Botryosphaeriales</taxon>
        <taxon>Botryosphaeriaceae</taxon>
        <taxon>Neofusicoccum</taxon>
    </lineage>
</organism>
<feature type="compositionally biased region" description="Acidic residues" evidence="1">
    <location>
        <begin position="366"/>
        <end position="378"/>
    </location>
</feature>
<feature type="compositionally biased region" description="Acidic residues" evidence="1">
    <location>
        <begin position="1"/>
        <end position="12"/>
    </location>
</feature>
<evidence type="ECO:0000313" key="2">
    <source>
        <dbReference type="EMBL" id="EOD44866.1"/>
    </source>
</evidence>
<dbReference type="AlphaFoldDB" id="R1G9J3"/>
<evidence type="ECO:0000313" key="3">
    <source>
        <dbReference type="Proteomes" id="UP000013521"/>
    </source>
</evidence>